<reference evidence="3" key="2">
    <citation type="submission" date="2023-03" db="EMBL/GenBank/DDBJ databases">
        <authorList>
            <person name="Inwood S.N."/>
            <person name="Skelly J.G."/>
            <person name="Guhlin J."/>
            <person name="Harrop T.W.R."/>
            <person name="Goldson S.G."/>
            <person name="Dearden P.K."/>
        </authorList>
    </citation>
    <scope>NUCLEOTIDE SEQUENCE</scope>
    <source>
        <strain evidence="3">Irish</strain>
        <tissue evidence="3">Whole body</tissue>
    </source>
</reference>
<evidence type="ECO:0000313" key="4">
    <source>
        <dbReference type="Proteomes" id="UP001168990"/>
    </source>
</evidence>
<feature type="compositionally biased region" description="Polar residues" evidence="1">
    <location>
        <begin position="608"/>
        <end position="618"/>
    </location>
</feature>
<proteinExistence type="predicted"/>
<dbReference type="EMBL" id="JAQQBS010000002">
    <property type="protein sequence ID" value="KAK0172903.1"/>
    <property type="molecule type" value="Genomic_DNA"/>
</dbReference>
<evidence type="ECO:0000256" key="1">
    <source>
        <dbReference type="SAM" id="MobiDB-lite"/>
    </source>
</evidence>
<dbReference type="Proteomes" id="UP001168990">
    <property type="component" value="Unassembled WGS sequence"/>
</dbReference>
<comment type="caution">
    <text evidence="3">The sequence shown here is derived from an EMBL/GenBank/DDBJ whole genome shotgun (WGS) entry which is preliminary data.</text>
</comment>
<feature type="signal peptide" evidence="2">
    <location>
        <begin position="1"/>
        <end position="23"/>
    </location>
</feature>
<feature type="region of interest" description="Disordered" evidence="1">
    <location>
        <begin position="572"/>
        <end position="618"/>
    </location>
</feature>
<gene>
    <name evidence="3" type="ORF">PV328_006168</name>
</gene>
<accession>A0AA39FNS7</accession>
<feature type="compositionally biased region" description="Basic and acidic residues" evidence="1">
    <location>
        <begin position="598"/>
        <end position="607"/>
    </location>
</feature>
<evidence type="ECO:0000256" key="2">
    <source>
        <dbReference type="SAM" id="SignalP"/>
    </source>
</evidence>
<protein>
    <submittedName>
        <fullName evidence="3">Uncharacterized protein</fullName>
    </submittedName>
</protein>
<keyword evidence="4" id="KW-1185">Reference proteome</keyword>
<reference evidence="3" key="1">
    <citation type="journal article" date="2023" name="bioRxiv">
        <title>Scaffold-level genome assemblies of two parasitoid biocontrol wasps reveal the parthenogenesis mechanism and an associated novel virus.</title>
        <authorList>
            <person name="Inwood S."/>
            <person name="Skelly J."/>
            <person name="Guhlin J."/>
            <person name="Harrop T."/>
            <person name="Goldson S."/>
            <person name="Dearden P."/>
        </authorList>
    </citation>
    <scope>NUCLEOTIDE SEQUENCE</scope>
    <source>
        <strain evidence="3">Irish</strain>
        <tissue evidence="3">Whole body</tissue>
    </source>
</reference>
<evidence type="ECO:0000313" key="3">
    <source>
        <dbReference type="EMBL" id="KAK0172903.1"/>
    </source>
</evidence>
<sequence>MYYLLLFRILFLVGFFHRELINAEINNNEELLLNNFGFDSNQSKEIKIVVDNILKNYISTPNNKLSPQRNSSLTYILDVTFISDTITNEIENTFRNIGLINLNKKKRQIKFPRNKNSSLTFGNSMFHKILPFFIKLSPIFQAIASTLQYYFRKNNYRQKGYLRSDFSLPKIITQSSPNEFKVVSLVDNSEKYINAYLNCWNNNFTLFNASKAFINIVKYPPKKTGRIVKSRLSKSIPRHPYKSDKLFTEFDAITCQLLIENNSEITFKNCLKQLELIDKCVEITFNKSLKSDKLKWRSTRMLKETINDLDSNCKVAKNSNDFKLICQKNINKSDPLTDQLLTLLKRILKRLRKVLSKDKIWADLFEQIDAIIDAYNMIASLQKESITRSKNQPHLIKEYNKRSKQLHRYTKSLTEIGINTIDQIRRITRTIEEVLVKIVSTTGINLSNNLRSMNSFDKIFNKIKKHLLNKSNSTLPKDKTYEEIWRTKRPIKKNNNHELAIRSKVPVVDLSIYFNNDWLKTMRGLSQINIHRNSNTITTLANVFLLATLFHEFIIIFAEAIFHREREPDIQSPSLIPPNFGHPDDVYEYQSYDDTDSEHEKLPDNFDPHQSNEQQRKC</sequence>
<organism evidence="3 4">
    <name type="scientific">Microctonus aethiopoides</name>
    <dbReference type="NCBI Taxonomy" id="144406"/>
    <lineage>
        <taxon>Eukaryota</taxon>
        <taxon>Metazoa</taxon>
        <taxon>Ecdysozoa</taxon>
        <taxon>Arthropoda</taxon>
        <taxon>Hexapoda</taxon>
        <taxon>Insecta</taxon>
        <taxon>Pterygota</taxon>
        <taxon>Neoptera</taxon>
        <taxon>Endopterygota</taxon>
        <taxon>Hymenoptera</taxon>
        <taxon>Apocrita</taxon>
        <taxon>Ichneumonoidea</taxon>
        <taxon>Braconidae</taxon>
        <taxon>Euphorinae</taxon>
        <taxon>Microctonus</taxon>
    </lineage>
</organism>
<keyword evidence="2" id="KW-0732">Signal</keyword>
<dbReference type="AlphaFoldDB" id="A0AA39FNS7"/>
<name>A0AA39FNS7_9HYME</name>
<feature type="chain" id="PRO_5041369911" evidence="2">
    <location>
        <begin position="24"/>
        <end position="618"/>
    </location>
</feature>